<dbReference type="InterPro" id="IPR000432">
    <property type="entry name" value="DNA_mismatch_repair_MutS_C"/>
</dbReference>
<dbReference type="EMBL" id="CDHN01000006">
    <property type="protein sequence ID" value="CEJ93779.1"/>
    <property type="molecule type" value="Genomic_DNA"/>
</dbReference>
<dbReference type="Gene3D" id="3.40.50.300">
    <property type="entry name" value="P-loop containing nucleotide triphosphate hydrolases"/>
    <property type="match status" value="1"/>
</dbReference>
<dbReference type="PANTHER" id="PTHR11361">
    <property type="entry name" value="DNA MISMATCH REPAIR PROTEIN MUTS FAMILY MEMBER"/>
    <property type="match status" value="1"/>
</dbReference>
<keyword evidence="4" id="KW-0067">ATP-binding</keyword>
<evidence type="ECO:0000313" key="11">
    <source>
        <dbReference type="EMBL" id="CEJ93779.1"/>
    </source>
</evidence>
<dbReference type="InterPro" id="IPR007861">
    <property type="entry name" value="DNA_mismatch_repair_MutS_clamp"/>
</dbReference>
<dbReference type="SMART" id="SM00534">
    <property type="entry name" value="MUTSac"/>
    <property type="match status" value="1"/>
</dbReference>
<dbReference type="Gene3D" id="1.10.1420.10">
    <property type="match status" value="2"/>
</dbReference>
<evidence type="ECO:0000256" key="8">
    <source>
        <dbReference type="ARBA" id="ARBA00029792"/>
    </source>
</evidence>
<dbReference type="OrthoDB" id="276261at2759"/>
<keyword evidence="5" id="KW-0238">DNA-binding</keyword>
<dbReference type="InterPro" id="IPR007696">
    <property type="entry name" value="DNA_mismatch_repair_MutS_core"/>
</dbReference>
<gene>
    <name evidence="11" type="ORF">VHEMI09348</name>
</gene>
<dbReference type="PIRSF" id="PIRSF005813">
    <property type="entry name" value="MSH2"/>
    <property type="match status" value="1"/>
</dbReference>
<organism evidence="11 12">
    <name type="scientific">[Torrubiella] hemipterigena</name>
    <dbReference type="NCBI Taxonomy" id="1531966"/>
    <lineage>
        <taxon>Eukaryota</taxon>
        <taxon>Fungi</taxon>
        <taxon>Dikarya</taxon>
        <taxon>Ascomycota</taxon>
        <taxon>Pezizomycotina</taxon>
        <taxon>Sordariomycetes</taxon>
        <taxon>Hypocreomycetidae</taxon>
        <taxon>Hypocreales</taxon>
        <taxon>Clavicipitaceae</taxon>
        <taxon>Clavicipitaceae incertae sedis</taxon>
        <taxon>'Torrubiella' clade</taxon>
    </lineage>
</organism>
<evidence type="ECO:0000256" key="2">
    <source>
        <dbReference type="ARBA" id="ARBA00022151"/>
    </source>
</evidence>
<dbReference type="SMART" id="SM00533">
    <property type="entry name" value="MUTSd"/>
    <property type="match status" value="1"/>
</dbReference>
<dbReference type="Pfam" id="PF05192">
    <property type="entry name" value="MutS_III"/>
    <property type="match status" value="1"/>
</dbReference>
<keyword evidence="12" id="KW-1185">Reference proteome</keyword>
<dbReference type="GO" id="GO:0006298">
    <property type="term" value="P:mismatch repair"/>
    <property type="evidence" value="ECO:0007669"/>
    <property type="project" value="InterPro"/>
</dbReference>
<protein>
    <recommendedName>
        <fullName evidence="2 9">DNA mismatch repair protein MSH3</fullName>
    </recommendedName>
    <alternativeName>
        <fullName evidence="2 9">DNA mismatch repair protein MSH3</fullName>
    </alternativeName>
    <alternativeName>
        <fullName evidence="8">MutS protein homolog 3</fullName>
    </alternativeName>
</protein>
<reference evidence="11 12" key="1">
    <citation type="journal article" date="2015" name="Genome Announc.">
        <title>Draft Genome Sequence and Gene Annotation of the Entomopathogenic Fungus Verticillium hemipterigenum.</title>
        <authorList>
            <person name="Horn F."/>
            <person name="Habel A."/>
            <person name="Scharf D.H."/>
            <person name="Dworschak J."/>
            <person name="Brakhage A.A."/>
            <person name="Guthke R."/>
            <person name="Hertweck C."/>
            <person name="Linde J."/>
        </authorList>
    </citation>
    <scope>NUCLEOTIDE SEQUENCE [LARGE SCALE GENOMIC DNA]</scope>
</reference>
<dbReference type="Pfam" id="PF05190">
    <property type="entry name" value="MutS_IV"/>
    <property type="match status" value="1"/>
</dbReference>
<sequence>MASTTISDPPNTLSTVIDQFFSETKIEACDRALWSDRNGYDCICKLATEEDSHSLKVALQGKSYAISSLAAVIAYYEKQGTSFAPNTLRMRYELPDDTMMVDVSAIQALEVMQNLNTPNSKACLLGLLNHTITPMGGRTLRTSILQPSTQPQRVIYPRYDVIKEFIDNGEMFRDARQALKSFFDVERLLTKFIVISTVDDVVKCEEQIERILMIKGFLEAILEFHTALSPASCALLVKARDICSPEISSPIIRKIRTVIEADVTYVKSALDLRNQRCFAVKAGISGYLDLLRQAYKELTGDVHQLVDDLKEKHEITVQLKYDNSRKYWLKLNVGEYSRITSPSIFINTIKKPKHIECQTLELVKLNMRISETSESIVEQSNDVIQELACELRQFIPQLFRMCESIGLIDMLASFAHVAHDRHYVRPEFTSTLALRAAKHPIMDRTTTGDFVPNDYYATDNHRFNIVTGCNMSGKTTYIRAITLLQIMAQIGSYVPATYASFTIIRCIFARITTNDKIEANLSSFSLEMREMAFILRNIDDSSLVIIDELGRGTATQDGLAIAMAVSEALIQSKAFVWFATHFADIAKSLHNFPGVLTLHLQSRILSPNNGMPELTMMYKVESGIVDDSQQYGLHLARAMGLPKKFVDDAEEASNYLRQMRLEGEVNSEERKTVQKRQAILKLYDSLKQANEYGNPDVLYGYLKKLQEDFVVRMVAIDKGTLASE</sequence>
<dbReference type="AlphaFoldDB" id="A0A0A1TG59"/>
<evidence type="ECO:0000256" key="9">
    <source>
        <dbReference type="ARBA" id="ARBA00073774"/>
    </source>
</evidence>
<evidence type="ECO:0000256" key="7">
    <source>
        <dbReference type="ARBA" id="ARBA00025902"/>
    </source>
</evidence>
<evidence type="ECO:0000256" key="4">
    <source>
        <dbReference type="ARBA" id="ARBA00022840"/>
    </source>
</evidence>
<dbReference type="HOGENOM" id="CLU_002472_7_3_1"/>
<dbReference type="GO" id="GO:0007131">
    <property type="term" value="P:reciprocal meiotic recombination"/>
    <property type="evidence" value="ECO:0007669"/>
    <property type="project" value="TreeGrafter"/>
</dbReference>
<proteinExistence type="inferred from homology"/>
<keyword evidence="6" id="KW-0469">Meiosis</keyword>
<evidence type="ECO:0000256" key="1">
    <source>
        <dbReference type="ARBA" id="ARBA00007094"/>
    </source>
</evidence>
<dbReference type="GO" id="GO:0140664">
    <property type="term" value="F:ATP-dependent DNA damage sensor activity"/>
    <property type="evidence" value="ECO:0007669"/>
    <property type="project" value="InterPro"/>
</dbReference>
<dbReference type="InterPro" id="IPR045076">
    <property type="entry name" value="MutS"/>
</dbReference>
<dbReference type="PROSITE" id="PS00486">
    <property type="entry name" value="DNA_MISMATCH_REPAIR_2"/>
    <property type="match status" value="1"/>
</dbReference>
<evidence type="ECO:0000256" key="6">
    <source>
        <dbReference type="ARBA" id="ARBA00023254"/>
    </source>
</evidence>
<accession>A0A0A1TG59</accession>
<dbReference type="GO" id="GO:0005634">
    <property type="term" value="C:nucleus"/>
    <property type="evidence" value="ECO:0007669"/>
    <property type="project" value="TreeGrafter"/>
</dbReference>
<evidence type="ECO:0000256" key="5">
    <source>
        <dbReference type="ARBA" id="ARBA00023125"/>
    </source>
</evidence>
<dbReference type="InterPro" id="IPR036187">
    <property type="entry name" value="DNA_mismatch_repair_MutS_sf"/>
</dbReference>
<dbReference type="GO" id="GO:0030983">
    <property type="term" value="F:mismatched DNA binding"/>
    <property type="evidence" value="ECO:0007669"/>
    <property type="project" value="InterPro"/>
</dbReference>
<dbReference type="STRING" id="1531966.A0A0A1TG59"/>
<evidence type="ECO:0000313" key="12">
    <source>
        <dbReference type="Proteomes" id="UP000039046"/>
    </source>
</evidence>
<dbReference type="InterPro" id="IPR011184">
    <property type="entry name" value="DNA_mismatch_repair_Msh2"/>
</dbReference>
<feature type="domain" description="DNA mismatch repair proteins mutS family" evidence="10">
    <location>
        <begin position="542"/>
        <end position="558"/>
    </location>
</feature>
<dbReference type="InterPro" id="IPR027417">
    <property type="entry name" value="P-loop_NTPase"/>
</dbReference>
<dbReference type="SUPFAM" id="SSF48334">
    <property type="entry name" value="DNA repair protein MutS, domain III"/>
    <property type="match status" value="1"/>
</dbReference>
<dbReference type="Proteomes" id="UP000039046">
    <property type="component" value="Unassembled WGS sequence"/>
</dbReference>
<dbReference type="GO" id="GO:0005524">
    <property type="term" value="F:ATP binding"/>
    <property type="evidence" value="ECO:0007669"/>
    <property type="project" value="UniProtKB-KW"/>
</dbReference>
<dbReference type="FunFam" id="3.40.50.300:FF:000870">
    <property type="entry name" value="MutS protein homolog 4"/>
    <property type="match status" value="1"/>
</dbReference>
<dbReference type="PANTHER" id="PTHR11361:SF21">
    <property type="entry name" value="MUTS PROTEIN HOMOLOG 4"/>
    <property type="match status" value="1"/>
</dbReference>
<comment type="similarity">
    <text evidence="1">Belongs to the DNA mismatch repair MutS family. MSH3 subfamily.</text>
</comment>
<dbReference type="SUPFAM" id="SSF52540">
    <property type="entry name" value="P-loop containing nucleoside triphosphate hydrolases"/>
    <property type="match status" value="1"/>
</dbReference>
<evidence type="ECO:0000259" key="10">
    <source>
        <dbReference type="PROSITE" id="PS00486"/>
    </source>
</evidence>
<comment type="subunit">
    <text evidence="7">Heterodimer consisting of MSH2-MSH3 (MutS beta). Forms a ternary complex with MutL alpha (MLH1-PMS1).</text>
</comment>
<keyword evidence="3" id="KW-0547">Nucleotide-binding</keyword>
<name>A0A0A1TG59_9HYPO</name>
<dbReference type="Pfam" id="PF00488">
    <property type="entry name" value="MutS_V"/>
    <property type="match status" value="1"/>
</dbReference>
<evidence type="ECO:0000256" key="3">
    <source>
        <dbReference type="ARBA" id="ARBA00022741"/>
    </source>
</evidence>